<dbReference type="PROSITE" id="PS51155">
    <property type="entry name" value="CHIT_BIND_RR_2"/>
    <property type="match status" value="1"/>
</dbReference>
<feature type="region of interest" description="Disordered" evidence="4">
    <location>
        <begin position="233"/>
        <end position="276"/>
    </location>
</feature>
<evidence type="ECO:0000256" key="3">
    <source>
        <dbReference type="PROSITE-ProRule" id="PRU00497"/>
    </source>
</evidence>
<sequence>MNSLLILTSVIIATTSGHYTYSVPQHAVDYAKGAEIYQSGLELQQHKGLGVQAQAYAAQSHQTHGFGGQSQGFGGDAHKFIGQHSFGGDANKIIAQSHNFGGDSKEQGHKFANQVHKFISQAPAHSFVVEAHKLPTQTHTFVAEPHKAIGQSNDFGVHKFISQPHGFGEGHKFIQSQSFGGDAHKLIGQSQSFGGDAHKFGQSQSFGGDAHKFIGQSQGFGGDAHKFIGQSQGFGGESHGFASQSHESSAEEHGFAGQSVGYSGEQHEIHGGNSEGEKSAKILKQDYENHGHAYTYSYATDNGIKAQETGKVEGKSLSVEGEYSYTGHDGQTYTVHYTADENGFRPSGAHLPTPPPVPEGILKSLEQNAHEEANGIFDDGSYKESHSSEEQLPQYESSYEHYQPQTATEAPQIHHQTFQGQGQAFQGHHQQPQAFHGEHQTFGGGFGHGATVHVTNSNVGLLRHWYENQTNSVRWGDAHSSEYRLECGVRQGGLTSPDLFNLYVNDLIEELRSTGIGCHVGDVCFNNLSYADDMVLLSPSVGGLRKLIAVCERFANSNGLKYNAKKCEVMVLRVGRGPERIPPVYMYGSSIRVVDKFRYLGHVLTETLSDDADMERERRALAVRCNMLARRFAKCSKDVKIVLFKAFCQTFYTCQLWINYTRRAYSTLRVQYNDALRILLRQPRYCSAKAMFADAGVPDYFAVLRLRAASFWDRVRSSSNELIAAVGDDIYGNGFIKHWLFMHQSGNKK</sequence>
<dbReference type="Pfam" id="PF00078">
    <property type="entry name" value="RVT_1"/>
    <property type="match status" value="1"/>
</dbReference>
<feature type="signal peptide" evidence="5">
    <location>
        <begin position="1"/>
        <end position="17"/>
    </location>
</feature>
<dbReference type="InterPro" id="IPR000618">
    <property type="entry name" value="Insect_cuticle"/>
</dbReference>
<dbReference type="EMBL" id="CAJHNJ030000034">
    <property type="protein sequence ID" value="CAG9127498.1"/>
    <property type="molecule type" value="Genomic_DNA"/>
</dbReference>
<name>A0A8S4FH16_PLUXY</name>
<dbReference type="SUPFAM" id="SSF56672">
    <property type="entry name" value="DNA/RNA polymerases"/>
    <property type="match status" value="1"/>
</dbReference>
<dbReference type="PANTHER" id="PTHR47027">
    <property type="entry name" value="REVERSE TRANSCRIPTASE DOMAIN-CONTAINING PROTEIN"/>
    <property type="match status" value="1"/>
</dbReference>
<gene>
    <name evidence="7" type="ORF">PLXY2_LOCUS8975</name>
</gene>
<dbReference type="PROSITE" id="PS50878">
    <property type="entry name" value="RT_POL"/>
    <property type="match status" value="1"/>
</dbReference>
<evidence type="ECO:0000313" key="7">
    <source>
        <dbReference type="EMBL" id="CAG9127498.1"/>
    </source>
</evidence>
<keyword evidence="8" id="KW-1185">Reference proteome</keyword>
<proteinExistence type="predicted"/>
<dbReference type="PROSITE" id="PS00233">
    <property type="entry name" value="CHIT_BIND_RR_1"/>
    <property type="match status" value="1"/>
</dbReference>
<comment type="caution">
    <text evidence="7">The sequence shown here is derived from an EMBL/GenBank/DDBJ whole genome shotgun (WGS) entry which is preliminary data.</text>
</comment>
<evidence type="ECO:0000256" key="5">
    <source>
        <dbReference type="SAM" id="SignalP"/>
    </source>
</evidence>
<dbReference type="InterPro" id="IPR000477">
    <property type="entry name" value="RT_dom"/>
</dbReference>
<dbReference type="InterPro" id="IPR031311">
    <property type="entry name" value="CHIT_BIND_RR_consensus"/>
</dbReference>
<feature type="chain" id="PRO_5035782558" evidence="5">
    <location>
        <begin position="18"/>
        <end position="749"/>
    </location>
</feature>
<feature type="region of interest" description="Disordered" evidence="4">
    <location>
        <begin position="376"/>
        <end position="448"/>
    </location>
</feature>
<accession>A0A8S4FH16</accession>
<keyword evidence="1 3" id="KW-0193">Cuticle</keyword>
<protein>
    <submittedName>
        <fullName evidence="7">(diamondback moth) hypothetical protein</fullName>
    </submittedName>
</protein>
<feature type="compositionally biased region" description="Basic and acidic residues" evidence="4">
    <location>
        <begin position="265"/>
        <end position="276"/>
    </location>
</feature>
<evidence type="ECO:0000259" key="6">
    <source>
        <dbReference type="PROSITE" id="PS50878"/>
    </source>
</evidence>
<feature type="compositionally biased region" description="Low complexity" evidence="4">
    <location>
        <begin position="414"/>
        <end position="435"/>
    </location>
</feature>
<keyword evidence="2 5" id="KW-0732">Signal</keyword>
<feature type="compositionally biased region" description="Basic and acidic residues" evidence="4">
    <location>
        <begin position="380"/>
        <end position="389"/>
    </location>
</feature>
<feature type="domain" description="Reverse transcriptase" evidence="6">
    <location>
        <begin position="488"/>
        <end position="604"/>
    </location>
</feature>
<evidence type="ECO:0000256" key="1">
    <source>
        <dbReference type="ARBA" id="ARBA00022460"/>
    </source>
</evidence>
<dbReference type="GO" id="GO:0071897">
    <property type="term" value="P:DNA biosynthetic process"/>
    <property type="evidence" value="ECO:0007669"/>
    <property type="project" value="UniProtKB-ARBA"/>
</dbReference>
<evidence type="ECO:0000313" key="8">
    <source>
        <dbReference type="Proteomes" id="UP000653454"/>
    </source>
</evidence>
<dbReference type="InterPro" id="IPR043502">
    <property type="entry name" value="DNA/RNA_pol_sf"/>
</dbReference>
<dbReference type="AlphaFoldDB" id="A0A8S4FH16"/>
<dbReference type="GO" id="GO:0042302">
    <property type="term" value="F:structural constituent of cuticle"/>
    <property type="evidence" value="ECO:0007669"/>
    <property type="project" value="UniProtKB-UniRule"/>
</dbReference>
<feature type="region of interest" description="Disordered" evidence="4">
    <location>
        <begin position="340"/>
        <end position="361"/>
    </location>
</feature>
<organism evidence="7 8">
    <name type="scientific">Plutella xylostella</name>
    <name type="common">Diamondback moth</name>
    <name type="synonym">Plutella maculipennis</name>
    <dbReference type="NCBI Taxonomy" id="51655"/>
    <lineage>
        <taxon>Eukaryota</taxon>
        <taxon>Metazoa</taxon>
        <taxon>Ecdysozoa</taxon>
        <taxon>Arthropoda</taxon>
        <taxon>Hexapoda</taxon>
        <taxon>Insecta</taxon>
        <taxon>Pterygota</taxon>
        <taxon>Neoptera</taxon>
        <taxon>Endopterygota</taxon>
        <taxon>Lepidoptera</taxon>
        <taxon>Glossata</taxon>
        <taxon>Ditrysia</taxon>
        <taxon>Yponomeutoidea</taxon>
        <taxon>Plutellidae</taxon>
        <taxon>Plutella</taxon>
    </lineage>
</organism>
<dbReference type="PANTHER" id="PTHR47027:SF20">
    <property type="entry name" value="REVERSE TRANSCRIPTASE-LIKE PROTEIN WITH RNA-DIRECTED DNA POLYMERASE DOMAIN"/>
    <property type="match status" value="1"/>
</dbReference>
<dbReference type="Proteomes" id="UP000653454">
    <property type="component" value="Unassembled WGS sequence"/>
</dbReference>
<dbReference type="PRINTS" id="PR00947">
    <property type="entry name" value="CUTICLE"/>
</dbReference>
<evidence type="ECO:0000256" key="2">
    <source>
        <dbReference type="ARBA" id="ARBA00022729"/>
    </source>
</evidence>
<reference evidence="7" key="1">
    <citation type="submission" date="2020-11" db="EMBL/GenBank/DDBJ databases">
        <authorList>
            <person name="Whiteford S."/>
        </authorList>
    </citation>
    <scope>NUCLEOTIDE SEQUENCE</scope>
</reference>
<evidence type="ECO:0000256" key="4">
    <source>
        <dbReference type="SAM" id="MobiDB-lite"/>
    </source>
</evidence>
<dbReference type="Pfam" id="PF00379">
    <property type="entry name" value="Chitin_bind_4"/>
    <property type="match status" value="1"/>
</dbReference>